<dbReference type="EMBL" id="MU273515">
    <property type="protein sequence ID" value="KAI0033611.1"/>
    <property type="molecule type" value="Genomic_DNA"/>
</dbReference>
<keyword evidence="2" id="KW-1185">Reference proteome</keyword>
<organism evidence="1 2">
    <name type="scientific">Vararia minispora EC-137</name>
    <dbReference type="NCBI Taxonomy" id="1314806"/>
    <lineage>
        <taxon>Eukaryota</taxon>
        <taxon>Fungi</taxon>
        <taxon>Dikarya</taxon>
        <taxon>Basidiomycota</taxon>
        <taxon>Agaricomycotina</taxon>
        <taxon>Agaricomycetes</taxon>
        <taxon>Russulales</taxon>
        <taxon>Lachnocladiaceae</taxon>
        <taxon>Vararia</taxon>
    </lineage>
</organism>
<reference evidence="1" key="2">
    <citation type="journal article" date="2022" name="New Phytol.">
        <title>Evolutionary transition to the ectomycorrhizal habit in the genomes of a hyperdiverse lineage of mushroom-forming fungi.</title>
        <authorList>
            <person name="Looney B."/>
            <person name="Miyauchi S."/>
            <person name="Morin E."/>
            <person name="Drula E."/>
            <person name="Courty P.E."/>
            <person name="Kohler A."/>
            <person name="Kuo A."/>
            <person name="LaButti K."/>
            <person name="Pangilinan J."/>
            <person name="Lipzen A."/>
            <person name="Riley R."/>
            <person name="Andreopoulos W."/>
            <person name="He G."/>
            <person name="Johnson J."/>
            <person name="Nolan M."/>
            <person name="Tritt A."/>
            <person name="Barry K.W."/>
            <person name="Grigoriev I.V."/>
            <person name="Nagy L.G."/>
            <person name="Hibbett D."/>
            <person name="Henrissat B."/>
            <person name="Matheny P.B."/>
            <person name="Labbe J."/>
            <person name="Martin F.M."/>
        </authorList>
    </citation>
    <scope>NUCLEOTIDE SEQUENCE</scope>
    <source>
        <strain evidence="1">EC-137</strain>
    </source>
</reference>
<evidence type="ECO:0000313" key="1">
    <source>
        <dbReference type="EMBL" id="KAI0033611.1"/>
    </source>
</evidence>
<name>A0ACB8QP29_9AGAM</name>
<protein>
    <submittedName>
        <fullName evidence="1">Uncharacterized protein</fullName>
    </submittedName>
</protein>
<comment type="caution">
    <text evidence="1">The sequence shown here is derived from an EMBL/GenBank/DDBJ whole genome shotgun (WGS) entry which is preliminary data.</text>
</comment>
<proteinExistence type="predicted"/>
<dbReference type="Proteomes" id="UP000814128">
    <property type="component" value="Unassembled WGS sequence"/>
</dbReference>
<gene>
    <name evidence="1" type="ORF">K488DRAFT_69720</name>
</gene>
<sequence length="542" mass="61396">MSIPTDASVSLLPPGSQTAPIGPSPSLRSLWEEAVLNFEKSTGKNIRRSPLFNKILYANSVDDIVRVLEAHATSMKTFRAHEQAIRAFLTPLVDVVSRFLNACAERASSSGAVPGGKAIFVAFGLFLKATRGVSEKYDAIDIILWKLEAFLSRLDEHLRSPPSLSANMKKIFVKILIKLLEIFALCTKYLDENLVKRMCNRITRRSVTVEDYVDVLLGRQDVQRVLAELEQMTGGELLATVAETLVSVHEVSVDVKQVDARVQNVELRVQPIPMIVEHQAKMAENMDQAFDALQGSVLDDEAIKAWLNAPEPALNHEHLCNLRKERTCLWFFDATFAEWKNSTNAVYWIYGKPGTGKSVLCSSIIDHLWSDYDAYVVYFYFDFRDCYAVLKRSHSGHRLLLQPTVDLLSKVLEEMLRVRSGTILVIDALDECPELSRERELLPLLHNLVSHDSNHLRLLMTSRPEADIRRVMDRIPSHRLKLHDTDQHSQDLELYISDELRRPEYDMWSEDVKASVKAKLNQMAGGICTRCAVVALWTLKEP</sequence>
<reference evidence="1" key="1">
    <citation type="submission" date="2021-02" db="EMBL/GenBank/DDBJ databases">
        <authorList>
            <consortium name="DOE Joint Genome Institute"/>
            <person name="Ahrendt S."/>
            <person name="Looney B.P."/>
            <person name="Miyauchi S."/>
            <person name="Morin E."/>
            <person name="Drula E."/>
            <person name="Courty P.E."/>
            <person name="Chicoki N."/>
            <person name="Fauchery L."/>
            <person name="Kohler A."/>
            <person name="Kuo A."/>
            <person name="Labutti K."/>
            <person name="Pangilinan J."/>
            <person name="Lipzen A."/>
            <person name="Riley R."/>
            <person name="Andreopoulos W."/>
            <person name="He G."/>
            <person name="Johnson J."/>
            <person name="Barry K.W."/>
            <person name="Grigoriev I.V."/>
            <person name="Nagy L."/>
            <person name="Hibbett D."/>
            <person name="Henrissat B."/>
            <person name="Matheny P.B."/>
            <person name="Labbe J."/>
            <person name="Martin F."/>
        </authorList>
    </citation>
    <scope>NUCLEOTIDE SEQUENCE</scope>
    <source>
        <strain evidence="1">EC-137</strain>
    </source>
</reference>
<evidence type="ECO:0000313" key="2">
    <source>
        <dbReference type="Proteomes" id="UP000814128"/>
    </source>
</evidence>
<accession>A0ACB8QP29</accession>